<dbReference type="AlphaFoldDB" id="A0A9W8QK65"/>
<evidence type="ECO:0000256" key="1">
    <source>
        <dbReference type="SAM" id="Phobius"/>
    </source>
</evidence>
<organism evidence="2 3">
    <name type="scientific">Akanthomyces muscarius</name>
    <name type="common">Entomopathogenic fungus</name>
    <name type="synonym">Lecanicillium muscarium</name>
    <dbReference type="NCBI Taxonomy" id="2231603"/>
    <lineage>
        <taxon>Eukaryota</taxon>
        <taxon>Fungi</taxon>
        <taxon>Dikarya</taxon>
        <taxon>Ascomycota</taxon>
        <taxon>Pezizomycotina</taxon>
        <taxon>Sordariomycetes</taxon>
        <taxon>Hypocreomycetidae</taxon>
        <taxon>Hypocreales</taxon>
        <taxon>Cordycipitaceae</taxon>
        <taxon>Akanthomyces</taxon>
    </lineage>
</organism>
<comment type="caution">
    <text evidence="2">The sequence shown here is derived from an EMBL/GenBank/DDBJ whole genome shotgun (WGS) entry which is preliminary data.</text>
</comment>
<accession>A0A9W8QK65</accession>
<sequence length="152" mass="15978">MQLGKARHLAEPQAIKGLDWRRERISTNKSIQKPHSQTITPSSLCTMKLLGVYSVIAIGLAAAVAAVPAAEANANPNDVFNVLEARKGCSGSRKNSDKCGGNRLGPQNSFHNCKGRSGKCCAKNKNGSGGLDVNKGQGREDCGFCFSGKCSG</sequence>
<dbReference type="KEGG" id="amus:LMH87_005170"/>
<reference evidence="2" key="1">
    <citation type="journal article" date="2023" name="Access Microbiol">
        <title>De-novo genome assembly for Akanthomyces muscarius, a biocontrol agent of insect agricultural pests.</title>
        <authorList>
            <person name="Erdos Z."/>
            <person name="Studholme D.J."/>
            <person name="Raymond B."/>
            <person name="Sharma M."/>
        </authorList>
    </citation>
    <scope>NUCLEOTIDE SEQUENCE</scope>
    <source>
        <strain evidence="2">Ve6</strain>
    </source>
</reference>
<feature type="transmembrane region" description="Helical" evidence="1">
    <location>
        <begin position="50"/>
        <end position="70"/>
    </location>
</feature>
<dbReference type="GeneID" id="80892329"/>
<proteinExistence type="predicted"/>
<dbReference type="RefSeq" id="XP_056058356.1">
    <property type="nucleotide sequence ID" value="XM_056202839.1"/>
</dbReference>
<evidence type="ECO:0000313" key="3">
    <source>
        <dbReference type="Proteomes" id="UP001144673"/>
    </source>
</evidence>
<name>A0A9W8QK65_AKAMU</name>
<dbReference type="EMBL" id="JAJHUN010000001">
    <property type="protein sequence ID" value="KAJ4163441.1"/>
    <property type="molecule type" value="Genomic_DNA"/>
</dbReference>
<keyword evidence="1" id="KW-1133">Transmembrane helix</keyword>
<keyword evidence="1" id="KW-0812">Transmembrane</keyword>
<keyword evidence="3" id="KW-1185">Reference proteome</keyword>
<dbReference type="Proteomes" id="UP001144673">
    <property type="component" value="Chromosome 1"/>
</dbReference>
<evidence type="ECO:0000313" key="2">
    <source>
        <dbReference type="EMBL" id="KAJ4163441.1"/>
    </source>
</evidence>
<keyword evidence="1" id="KW-0472">Membrane</keyword>
<gene>
    <name evidence="2" type="ORF">LMH87_005170</name>
</gene>
<protein>
    <submittedName>
        <fullName evidence="2">Uncharacterized protein</fullName>
    </submittedName>
</protein>